<dbReference type="InterPro" id="IPR002912">
    <property type="entry name" value="ACT_dom"/>
</dbReference>
<evidence type="ECO:0000256" key="2">
    <source>
        <dbReference type="ARBA" id="ARBA00022801"/>
    </source>
</evidence>
<dbReference type="SUPFAM" id="SSF55021">
    <property type="entry name" value="ACT-like"/>
    <property type="match status" value="1"/>
</dbReference>
<dbReference type="Gene3D" id="3.40.50.170">
    <property type="entry name" value="Formyl transferase, N-terminal domain"/>
    <property type="match status" value="1"/>
</dbReference>
<keyword evidence="3" id="KW-0658">Purine biosynthesis</keyword>
<protein>
    <recommendedName>
        <fullName evidence="3 4">Formyltetrahydrofolate deformylase</fullName>
        <ecNumber evidence="3 4">3.5.1.10</ecNumber>
    </recommendedName>
    <alternativeName>
        <fullName evidence="3">Formyl-FH(4) hydrolase</fullName>
    </alternativeName>
</protein>
<dbReference type="GO" id="GO:0006730">
    <property type="term" value="P:one-carbon metabolic process"/>
    <property type="evidence" value="ECO:0007669"/>
    <property type="project" value="UniProtKB-KW"/>
</dbReference>
<dbReference type="Proteomes" id="UP000319296">
    <property type="component" value="Unassembled WGS sequence"/>
</dbReference>
<organism evidence="6 7">
    <name type="scientific">Candidatus Acididesulfobacter diazotrophicus</name>
    <dbReference type="NCBI Taxonomy" id="2597226"/>
    <lineage>
        <taxon>Bacteria</taxon>
        <taxon>Deltaproteobacteria</taxon>
        <taxon>Candidatus Acidulodesulfobacterales</taxon>
        <taxon>Candidatus Acididesulfobacter</taxon>
    </lineage>
</organism>
<dbReference type="PRINTS" id="PR01575">
    <property type="entry name" value="FFH4HYDRLASE"/>
</dbReference>
<dbReference type="PIRSF" id="PIRSF036480">
    <property type="entry name" value="FormyFH4_hydr"/>
    <property type="match status" value="1"/>
</dbReference>
<dbReference type="Gene3D" id="3.30.70.260">
    <property type="match status" value="1"/>
</dbReference>
<dbReference type="PANTHER" id="PTHR42706">
    <property type="entry name" value="FORMYLTETRAHYDROFOLATE DEFORMYLASE"/>
    <property type="match status" value="1"/>
</dbReference>
<dbReference type="InterPro" id="IPR036477">
    <property type="entry name" value="Formyl_transf_N_sf"/>
</dbReference>
<evidence type="ECO:0000313" key="6">
    <source>
        <dbReference type="EMBL" id="RZD17523.1"/>
    </source>
</evidence>
<comment type="function">
    <text evidence="3">Catalyzes the hydrolysis of 10-formyltetrahydrofolate (formyl-FH4) to formate and tetrahydrofolate (FH4).</text>
</comment>
<dbReference type="GO" id="GO:0008864">
    <property type="term" value="F:formyltetrahydrofolate deformylase activity"/>
    <property type="evidence" value="ECO:0007669"/>
    <property type="project" value="UniProtKB-UniRule"/>
</dbReference>
<dbReference type="CDD" id="cd04875">
    <property type="entry name" value="ACT_F4HF-DF"/>
    <property type="match status" value="1"/>
</dbReference>
<dbReference type="UniPathway" id="UPA00074">
    <property type="reaction ID" value="UER00170"/>
</dbReference>
<keyword evidence="2 3" id="KW-0378">Hydrolase</keyword>
<dbReference type="SUPFAM" id="SSF53328">
    <property type="entry name" value="Formyltransferase"/>
    <property type="match status" value="1"/>
</dbReference>
<gene>
    <name evidence="3 6" type="primary">purU</name>
    <name evidence="6" type="ORF">EVG15_10745</name>
</gene>
<feature type="active site" evidence="3">
    <location>
        <position position="272"/>
    </location>
</feature>
<evidence type="ECO:0000313" key="7">
    <source>
        <dbReference type="Proteomes" id="UP000319296"/>
    </source>
</evidence>
<dbReference type="GO" id="GO:0006189">
    <property type="term" value="P:'de novo' IMP biosynthetic process"/>
    <property type="evidence" value="ECO:0007669"/>
    <property type="project" value="UniProtKB-UniRule"/>
</dbReference>
<dbReference type="Pfam" id="PF01842">
    <property type="entry name" value="ACT"/>
    <property type="match status" value="1"/>
</dbReference>
<dbReference type="NCBIfam" id="NF004684">
    <property type="entry name" value="PRK06027.1"/>
    <property type="match status" value="1"/>
</dbReference>
<feature type="domain" description="ACT" evidence="5">
    <location>
        <begin position="6"/>
        <end position="89"/>
    </location>
</feature>
<dbReference type="InterPro" id="IPR044074">
    <property type="entry name" value="PurU_ACT"/>
</dbReference>
<comment type="catalytic activity">
    <reaction evidence="3">
        <text>(6R)-10-formyltetrahydrofolate + H2O = (6S)-5,6,7,8-tetrahydrofolate + formate + H(+)</text>
        <dbReference type="Rhea" id="RHEA:19833"/>
        <dbReference type="ChEBI" id="CHEBI:15377"/>
        <dbReference type="ChEBI" id="CHEBI:15378"/>
        <dbReference type="ChEBI" id="CHEBI:15740"/>
        <dbReference type="ChEBI" id="CHEBI:57453"/>
        <dbReference type="ChEBI" id="CHEBI:195366"/>
        <dbReference type="EC" id="3.5.1.10"/>
    </reaction>
</comment>
<keyword evidence="1 3" id="KW-0554">One-carbon metabolism</keyword>
<comment type="pathway">
    <text evidence="3">Purine metabolism; IMP biosynthesis via de novo pathway; formate from 10-formyl-5,6,7,8-tetrahydrofolate: step 1/1.</text>
</comment>
<evidence type="ECO:0000259" key="5">
    <source>
        <dbReference type="PROSITE" id="PS51671"/>
    </source>
</evidence>
<dbReference type="InterPro" id="IPR045865">
    <property type="entry name" value="ACT-like_dom_sf"/>
</dbReference>
<dbReference type="HAMAP" id="MF_01927">
    <property type="entry name" value="PurU"/>
    <property type="match status" value="1"/>
</dbReference>
<reference evidence="6 7" key="1">
    <citation type="journal article" date="2019" name="ISME J.">
        <title>Insights into ecological role of a new deltaproteobacterial order Candidatus Acidulodesulfobacterales by metagenomics and metatranscriptomics.</title>
        <authorList>
            <person name="Tan S."/>
            <person name="Liu J."/>
            <person name="Fang Y."/>
            <person name="Hedlund B.P."/>
            <person name="Lian Z.H."/>
            <person name="Huang L.Y."/>
            <person name="Li J.T."/>
            <person name="Huang L.N."/>
            <person name="Li W.J."/>
            <person name="Jiang H.C."/>
            <person name="Dong H.L."/>
            <person name="Shu W.S."/>
        </authorList>
    </citation>
    <scope>NUCLEOTIDE SEQUENCE [LARGE SCALE GENOMIC DNA]</scope>
    <source>
        <strain evidence="6">AP1</strain>
    </source>
</reference>
<dbReference type="PANTHER" id="PTHR42706:SF1">
    <property type="entry name" value="FORMYLTETRAHYDROFOLATE DEFORMYLASE 2, MITOCHONDRIAL"/>
    <property type="match status" value="1"/>
</dbReference>
<dbReference type="CDD" id="cd08648">
    <property type="entry name" value="FMT_core_Formyl-FH4-Hydrolase_C"/>
    <property type="match status" value="1"/>
</dbReference>
<evidence type="ECO:0000256" key="4">
    <source>
        <dbReference type="NCBIfam" id="TIGR00655"/>
    </source>
</evidence>
<dbReference type="NCBIfam" id="TIGR00655">
    <property type="entry name" value="PurU"/>
    <property type="match status" value="1"/>
</dbReference>
<evidence type="ECO:0000256" key="3">
    <source>
        <dbReference type="HAMAP-Rule" id="MF_01927"/>
    </source>
</evidence>
<dbReference type="AlphaFoldDB" id="A0A519BJS7"/>
<dbReference type="PROSITE" id="PS51671">
    <property type="entry name" value="ACT"/>
    <property type="match status" value="1"/>
</dbReference>
<accession>A0A519BJS7</accession>
<comment type="caution">
    <text evidence="6">The sequence shown here is derived from an EMBL/GenBank/DDBJ whole genome shotgun (WGS) entry which is preliminary data.</text>
</comment>
<dbReference type="EC" id="3.5.1.10" evidence="3 4"/>
<dbReference type="InterPro" id="IPR004810">
    <property type="entry name" value="PurU"/>
</dbReference>
<evidence type="ECO:0000256" key="1">
    <source>
        <dbReference type="ARBA" id="ARBA00022563"/>
    </source>
</evidence>
<sequence length="328" mass="37190">MNNTAVLIFSCPDKKGIVASVSKVLFDSGANIIESNQHSAKSLLPHFFMRIVFELDADNNNADINVSNNADSEVYNADINVSNNNRANNCNNKNYSGNSKNLNKSIRAIKFKMDEIASEFDFNFKISDISVKKNAAVFVSKEDHCLNELLWQKNAGDILLDIRCIISNHANLSAIANFYEIPFIYVPSNIDKDKQEEIILEKLKNFNIDFIILAKYMRILSENFINSFGKKIINIHHSFLPSFPGAKPYEQAYEKGVKIIGATAHFVNEKLDDGPIIEQDVIRINHEDNPDDLKRKGKIIERLVLAKAVKLFIEDRIIEYGNKTIVFD</sequence>
<dbReference type="EMBL" id="SGBB01000036">
    <property type="protein sequence ID" value="RZD17523.1"/>
    <property type="molecule type" value="Genomic_DNA"/>
</dbReference>
<proteinExistence type="inferred from homology"/>
<dbReference type="InterPro" id="IPR002376">
    <property type="entry name" value="Formyl_transf_N"/>
</dbReference>
<name>A0A519BJS7_9DELT</name>
<comment type="similarity">
    <text evidence="3">Belongs to the PurU family.</text>
</comment>
<dbReference type="Pfam" id="PF00551">
    <property type="entry name" value="Formyl_trans_N"/>
    <property type="match status" value="1"/>
</dbReference>
<dbReference type="InterPro" id="IPR041729">
    <property type="entry name" value="Formyl-FH4-Hydrolase_C"/>
</dbReference>